<protein>
    <submittedName>
        <fullName evidence="3">Uncharacterized protein</fullName>
    </submittedName>
</protein>
<evidence type="ECO:0000313" key="4">
    <source>
        <dbReference type="Proteomes" id="UP001275440"/>
    </source>
</evidence>
<feature type="compositionally biased region" description="Basic and acidic residues" evidence="2">
    <location>
        <begin position="195"/>
        <end position="204"/>
    </location>
</feature>
<dbReference type="InterPro" id="IPR019674">
    <property type="entry name" value="Lipoprotein_LpqN/LpqT-like"/>
</dbReference>
<feature type="region of interest" description="Disordered" evidence="2">
    <location>
        <begin position="182"/>
        <end position="204"/>
    </location>
</feature>
<reference evidence="3 4" key="1">
    <citation type="submission" date="2019-10" db="EMBL/GenBank/DDBJ databases">
        <title>Draft Genome Assembly of Rhodococcus zopfii DSM44189.</title>
        <authorList>
            <person name="Sutton J.M."/>
            <person name="Akob D.M."/>
            <person name="Bushman T.J."/>
        </authorList>
    </citation>
    <scope>NUCLEOTIDE SEQUENCE [LARGE SCALE GENOMIC DNA]</scope>
    <source>
        <strain evidence="3 4">DSM 44189</strain>
    </source>
</reference>
<name>A0ABU3WW94_9NOCA</name>
<sequence length="204" mass="22234">MTPQSPDTGNTLRVYLDAHEVELIPVHPDETGHAGVALALPAGWVEVARDVFPHAHTVIVAPEYSVDGWTPNAVLLHGRLSRWRPTDELLDIAATETRALSEWLELHSSTADFHGHRSVFVHGTYRAGDELLEAATRYLVIDHEDDRCLTQLTVTTRAASPADLAASAVAIQTGLLAEMAPADSARPLSGRRSPSKKDIRAPFR</sequence>
<proteinExistence type="predicted"/>
<accession>A0ABU3WW94</accession>
<keyword evidence="4" id="KW-1185">Reference proteome</keyword>
<dbReference type="EMBL" id="WBMO01000005">
    <property type="protein sequence ID" value="MDV2478275.1"/>
    <property type="molecule type" value="Genomic_DNA"/>
</dbReference>
<evidence type="ECO:0000256" key="1">
    <source>
        <dbReference type="ARBA" id="ARBA00022729"/>
    </source>
</evidence>
<comment type="caution">
    <text evidence="3">The sequence shown here is derived from an EMBL/GenBank/DDBJ whole genome shotgun (WGS) entry which is preliminary data.</text>
</comment>
<dbReference type="Proteomes" id="UP001275440">
    <property type="component" value="Unassembled WGS sequence"/>
</dbReference>
<evidence type="ECO:0000313" key="3">
    <source>
        <dbReference type="EMBL" id="MDV2478275.1"/>
    </source>
</evidence>
<evidence type="ECO:0000256" key="2">
    <source>
        <dbReference type="SAM" id="MobiDB-lite"/>
    </source>
</evidence>
<dbReference type="Pfam" id="PF10738">
    <property type="entry name" value="Lpp-LpqN"/>
    <property type="match status" value="1"/>
</dbReference>
<organism evidence="3 4">
    <name type="scientific">Rhodococcus zopfii</name>
    <dbReference type="NCBI Taxonomy" id="43772"/>
    <lineage>
        <taxon>Bacteria</taxon>
        <taxon>Bacillati</taxon>
        <taxon>Actinomycetota</taxon>
        <taxon>Actinomycetes</taxon>
        <taxon>Mycobacteriales</taxon>
        <taxon>Nocardiaceae</taxon>
        <taxon>Rhodococcus</taxon>
    </lineage>
</organism>
<gene>
    <name evidence="3" type="ORF">F8M49_27890</name>
</gene>
<keyword evidence="1" id="KW-0732">Signal</keyword>
<dbReference type="Gene3D" id="3.40.1000.10">
    <property type="entry name" value="Mog1/PsbP, alpha/beta/alpha sandwich"/>
    <property type="match status" value="1"/>
</dbReference>